<keyword evidence="2" id="KW-0812">Transmembrane</keyword>
<keyword evidence="2" id="KW-0472">Membrane</keyword>
<evidence type="ECO:0000256" key="1">
    <source>
        <dbReference type="SAM" id="MobiDB-lite"/>
    </source>
</evidence>
<feature type="compositionally biased region" description="Polar residues" evidence="1">
    <location>
        <begin position="416"/>
        <end position="429"/>
    </location>
</feature>
<feature type="compositionally biased region" description="Low complexity" evidence="1">
    <location>
        <begin position="318"/>
        <end position="327"/>
    </location>
</feature>
<dbReference type="EMBL" id="KQ431445">
    <property type="protein sequence ID" value="KOF63164.1"/>
    <property type="molecule type" value="Genomic_DNA"/>
</dbReference>
<feature type="region of interest" description="Disordered" evidence="1">
    <location>
        <begin position="406"/>
        <end position="429"/>
    </location>
</feature>
<feature type="region of interest" description="Disordered" evidence="1">
    <location>
        <begin position="111"/>
        <end position="135"/>
    </location>
</feature>
<reference evidence="4" key="1">
    <citation type="submission" date="2015-07" db="EMBL/GenBank/DDBJ databases">
        <title>MeaNS - Measles Nucleotide Surveillance Program.</title>
        <authorList>
            <person name="Tran T."/>
            <person name="Druce J."/>
        </authorList>
    </citation>
    <scope>NUCLEOTIDE SEQUENCE</scope>
    <source>
        <strain evidence="4">UCB-OBI-ISO-001</strain>
        <tissue evidence="4">Gonad</tissue>
    </source>
</reference>
<feature type="compositionally biased region" description="Low complexity" evidence="1">
    <location>
        <begin position="355"/>
        <end position="372"/>
    </location>
</feature>
<feature type="compositionally biased region" description="Polar residues" evidence="1">
    <location>
        <begin position="119"/>
        <end position="131"/>
    </location>
</feature>
<feature type="compositionally biased region" description="Gly residues" evidence="1">
    <location>
        <begin position="328"/>
        <end position="338"/>
    </location>
</feature>
<evidence type="ECO:0000256" key="2">
    <source>
        <dbReference type="SAM" id="Phobius"/>
    </source>
</evidence>
<feature type="region of interest" description="Disordered" evidence="1">
    <location>
        <begin position="184"/>
        <end position="204"/>
    </location>
</feature>
<feature type="region of interest" description="Disordered" evidence="1">
    <location>
        <begin position="314"/>
        <end position="390"/>
    </location>
</feature>
<proteinExistence type="predicted"/>
<evidence type="ECO:0000313" key="4">
    <source>
        <dbReference type="EMBL" id="KOF63164.1"/>
    </source>
</evidence>
<keyword evidence="3" id="KW-0732">Signal</keyword>
<evidence type="ECO:0000256" key="3">
    <source>
        <dbReference type="SAM" id="SignalP"/>
    </source>
</evidence>
<feature type="compositionally biased region" description="Basic and acidic residues" evidence="1">
    <location>
        <begin position="41"/>
        <end position="65"/>
    </location>
</feature>
<feature type="transmembrane region" description="Helical" evidence="2">
    <location>
        <begin position="440"/>
        <end position="462"/>
    </location>
</feature>
<keyword evidence="2" id="KW-1133">Transmembrane helix</keyword>
<protein>
    <submittedName>
        <fullName evidence="4">Uncharacterized protein</fullName>
    </submittedName>
</protein>
<feature type="compositionally biased region" description="Polar residues" evidence="1">
    <location>
        <begin position="378"/>
        <end position="390"/>
    </location>
</feature>
<organism evidence="4">
    <name type="scientific">Octopus bimaculoides</name>
    <name type="common">California two-spotted octopus</name>
    <dbReference type="NCBI Taxonomy" id="37653"/>
    <lineage>
        <taxon>Eukaryota</taxon>
        <taxon>Metazoa</taxon>
        <taxon>Spiralia</taxon>
        <taxon>Lophotrochozoa</taxon>
        <taxon>Mollusca</taxon>
        <taxon>Cephalopoda</taxon>
        <taxon>Coleoidea</taxon>
        <taxon>Octopodiformes</taxon>
        <taxon>Octopoda</taxon>
        <taxon>Incirrata</taxon>
        <taxon>Octopodidae</taxon>
        <taxon>Octopus</taxon>
    </lineage>
</organism>
<dbReference type="OrthoDB" id="8192800at2759"/>
<feature type="signal peptide" evidence="3">
    <location>
        <begin position="1"/>
        <end position="30"/>
    </location>
</feature>
<dbReference type="AlphaFoldDB" id="A0A0L8FHN0"/>
<feature type="chain" id="PRO_5005582514" evidence="3">
    <location>
        <begin position="31"/>
        <end position="505"/>
    </location>
</feature>
<name>A0A0L8FHN0_OCTBM</name>
<gene>
    <name evidence="4" type="ORF">OCBIM_22020085mg</name>
</gene>
<sequence length="505" mass="54544">MLQTFWLLHPHRYVPLLVLIILFDPDSLECTSGVRAATEKEVSELVDRNPSKISHEQQEPQEFRRQPQHSHHHQAHKQEQQQSYTQYLSLSTRKFTVPSMKHLATLTSQHAATAKTLPAKSNSQRDPSSSGPMFRLESLSTQQPLTLSSNISGQRSGPLSQSLEFVLQRKRILRRNIITPKISSALSQPPSFHSSNTQLPTTKTTRTRAHPLLPLTIAIATKSADHVRNMQTHQSSTLRKKLLNFEEFVETGQCCVVVKLRSARSATSLAPISTTPTSVRTWSPFRVQQTTTGTTTIQQSTLAAAAAEIAMNISQTHSSNSSSSSSSGGSGGGSGGGNSSSSSSGSQVVITVNNATQTGGAATTTTTTTTTTHPDTGMLNSFTSGPSTGGDNPALIANGTRTLSTLGPLSSDHTRVASNYSTDTGSGTHATDTYLSTPEIIGISFGAAIIILGISIPLICWVHRKYMNRAAKHYKEYWDDNVNLSYINGHLDAPRVSRQGVCESL</sequence>
<accession>A0A0L8FHN0</accession>
<feature type="compositionally biased region" description="Polar residues" evidence="1">
    <location>
        <begin position="184"/>
        <end position="200"/>
    </location>
</feature>
<feature type="region of interest" description="Disordered" evidence="1">
    <location>
        <begin position="41"/>
        <end position="83"/>
    </location>
</feature>
<feature type="compositionally biased region" description="Basic residues" evidence="1">
    <location>
        <begin position="66"/>
        <end position="75"/>
    </location>
</feature>